<keyword evidence="3" id="KW-1185">Reference proteome</keyword>
<gene>
    <name evidence="2" type="ORF">CSAL01_07873</name>
</gene>
<feature type="region of interest" description="Disordered" evidence="1">
    <location>
        <begin position="1"/>
        <end position="103"/>
    </location>
</feature>
<evidence type="ECO:0000256" key="1">
    <source>
        <dbReference type="SAM" id="MobiDB-lite"/>
    </source>
</evidence>
<protein>
    <submittedName>
        <fullName evidence="2">Uncharacterized protein</fullName>
    </submittedName>
</protein>
<accession>A0A135SYH6</accession>
<dbReference type="Proteomes" id="UP000070121">
    <property type="component" value="Unassembled WGS sequence"/>
</dbReference>
<comment type="caution">
    <text evidence="2">The sequence shown here is derived from an EMBL/GenBank/DDBJ whole genome shotgun (WGS) entry which is preliminary data.</text>
</comment>
<reference evidence="2 3" key="1">
    <citation type="submission" date="2014-02" db="EMBL/GenBank/DDBJ databases">
        <title>The genome sequence of Colletotrichum salicis CBS 607.94.</title>
        <authorList>
            <person name="Baroncelli R."/>
            <person name="Thon M.R."/>
        </authorList>
    </citation>
    <scope>NUCLEOTIDE SEQUENCE [LARGE SCALE GENOMIC DNA]</scope>
    <source>
        <strain evidence="2 3">CBS 607.94</strain>
    </source>
</reference>
<evidence type="ECO:0000313" key="2">
    <source>
        <dbReference type="EMBL" id="KXH40963.1"/>
    </source>
</evidence>
<evidence type="ECO:0000313" key="3">
    <source>
        <dbReference type="Proteomes" id="UP000070121"/>
    </source>
</evidence>
<sequence length="119" mass="12449">MSNSSDEAPSPVDSDQSQATLFSNQAVWTTTPRGPWLDGQDVDCNAGEPNGPSKTSAGIQGGRHAGAEGPNSAPQKRGNSAGTGSGRHGGSNKEISKQITYTSEDTHVFTKLSYVEREN</sequence>
<organism evidence="2 3">
    <name type="scientific">Colletotrichum salicis</name>
    <dbReference type="NCBI Taxonomy" id="1209931"/>
    <lineage>
        <taxon>Eukaryota</taxon>
        <taxon>Fungi</taxon>
        <taxon>Dikarya</taxon>
        <taxon>Ascomycota</taxon>
        <taxon>Pezizomycotina</taxon>
        <taxon>Sordariomycetes</taxon>
        <taxon>Hypocreomycetidae</taxon>
        <taxon>Glomerellales</taxon>
        <taxon>Glomerellaceae</taxon>
        <taxon>Colletotrichum</taxon>
        <taxon>Colletotrichum acutatum species complex</taxon>
    </lineage>
</organism>
<name>A0A135SYH6_9PEZI</name>
<feature type="compositionally biased region" description="Polar residues" evidence="1">
    <location>
        <begin position="1"/>
        <end position="32"/>
    </location>
</feature>
<dbReference type="EMBL" id="JFFI01002176">
    <property type="protein sequence ID" value="KXH40963.1"/>
    <property type="molecule type" value="Genomic_DNA"/>
</dbReference>
<proteinExistence type="predicted"/>
<dbReference type="AlphaFoldDB" id="A0A135SYH6"/>